<name>G3V837_RAT</name>
<proteinExistence type="predicted"/>
<keyword evidence="13" id="KW-0812">Transmembrane</keyword>
<dbReference type="SUPFAM" id="SSF54452">
    <property type="entry name" value="MHC antigen-recognition domain"/>
    <property type="match status" value="1"/>
</dbReference>
<dbReference type="GO" id="GO:0005886">
    <property type="term" value="C:plasma membrane"/>
    <property type="evidence" value="ECO:0007669"/>
    <property type="project" value="UniProtKB-SubCell"/>
</dbReference>
<keyword evidence="7" id="KW-0391">Immunity</keyword>
<reference evidence="16" key="2">
    <citation type="submission" date="2025-08" db="UniProtKB">
        <authorList>
            <consortium name="Ensembl"/>
        </authorList>
    </citation>
    <scope>IDENTIFICATION</scope>
    <source>
        <strain evidence="16">Brown Norway</strain>
    </source>
</reference>
<keyword evidence="6" id="KW-0967">Endosome</keyword>
<dbReference type="PROSITE" id="PS50835">
    <property type="entry name" value="IG_LIKE"/>
    <property type="match status" value="1"/>
</dbReference>
<feature type="transmembrane region" description="Helical" evidence="13">
    <location>
        <begin position="326"/>
        <end position="347"/>
    </location>
</feature>
<keyword evidence="4" id="KW-1003">Cell membrane</keyword>
<dbReference type="InterPro" id="IPR050208">
    <property type="entry name" value="MHC_class-I_related"/>
</dbReference>
<dbReference type="Ensembl" id="ENSRNOT00000022150.4">
    <property type="protein sequence ID" value="ENSRNOP00000022150.2"/>
    <property type="gene ID" value="ENSRNOG00000016451.6"/>
</dbReference>
<evidence type="ECO:0000256" key="10">
    <source>
        <dbReference type="ARBA" id="ARBA00023228"/>
    </source>
</evidence>
<feature type="domain" description="Ig-like" evidence="15">
    <location>
        <begin position="220"/>
        <end position="308"/>
    </location>
</feature>
<dbReference type="HOGENOM" id="CLU_047501_9_2_1"/>
<protein>
    <submittedName>
        <fullName evidence="16">CD1d1 molecule</fullName>
    </submittedName>
</protein>
<evidence type="ECO:0000256" key="14">
    <source>
        <dbReference type="SAM" id="SignalP"/>
    </source>
</evidence>
<evidence type="ECO:0000313" key="18">
    <source>
        <dbReference type="RGD" id="2296"/>
    </source>
</evidence>
<dbReference type="RGD" id="2296">
    <property type="gene designation" value="Cd1d1"/>
</dbReference>
<keyword evidence="17" id="KW-1185">Reference proteome</keyword>
<dbReference type="Pfam" id="PF16497">
    <property type="entry name" value="MHC_I_3"/>
    <property type="match status" value="2"/>
</dbReference>
<dbReference type="InterPro" id="IPR007110">
    <property type="entry name" value="Ig-like_dom"/>
</dbReference>
<dbReference type="Gene3D" id="2.60.40.10">
    <property type="entry name" value="Immunoglobulins"/>
    <property type="match status" value="1"/>
</dbReference>
<dbReference type="SUPFAM" id="SSF48726">
    <property type="entry name" value="Immunoglobulin"/>
    <property type="match status" value="1"/>
</dbReference>
<dbReference type="GO" id="GO:0010008">
    <property type="term" value="C:endosome membrane"/>
    <property type="evidence" value="ECO:0007669"/>
    <property type="project" value="UniProtKB-SubCell"/>
</dbReference>
<comment type="subcellular location">
    <subcellularLocation>
        <location evidence="1">Cell membrane</location>
        <topology evidence="1">Single-pass type I membrane protein</topology>
    </subcellularLocation>
    <subcellularLocation>
        <location evidence="2">Endosome membrane</location>
    </subcellularLocation>
    <subcellularLocation>
        <location evidence="3">Lysosome membrane</location>
    </subcellularLocation>
</comment>
<dbReference type="PANTHER" id="PTHR16675:SF175">
    <property type="entry name" value="ANTIGEN-PRESENTING GLYCOPROTEIN CD1D"/>
    <property type="match status" value="1"/>
</dbReference>
<dbReference type="Bgee" id="ENSRNOG00000016451">
    <property type="expression patterns" value="Expressed in skeletal muscle tissue and 19 other cell types or tissues"/>
</dbReference>
<dbReference type="GeneTree" id="ENSGT01120000271825"/>
<evidence type="ECO:0000313" key="16">
    <source>
        <dbReference type="Ensembl" id="ENSRNOP00000022150.2"/>
    </source>
</evidence>
<evidence type="ECO:0000313" key="17">
    <source>
        <dbReference type="Proteomes" id="UP000002494"/>
    </source>
</evidence>
<evidence type="ECO:0000256" key="5">
    <source>
        <dbReference type="ARBA" id="ARBA00022588"/>
    </source>
</evidence>
<dbReference type="Proteomes" id="UP000002494">
    <property type="component" value="Chromosome 2"/>
</dbReference>
<evidence type="ECO:0000256" key="6">
    <source>
        <dbReference type="ARBA" id="ARBA00022753"/>
    </source>
</evidence>
<keyword evidence="9" id="KW-0325">Glycoprotein</keyword>
<evidence type="ECO:0000256" key="2">
    <source>
        <dbReference type="ARBA" id="ARBA00004608"/>
    </source>
</evidence>
<dbReference type="GO" id="GO:0005765">
    <property type="term" value="C:lysosomal membrane"/>
    <property type="evidence" value="ECO:0007669"/>
    <property type="project" value="UniProtKB-SubCell"/>
</dbReference>
<feature type="signal peptide" evidence="14">
    <location>
        <begin position="1"/>
        <end position="17"/>
    </location>
</feature>
<evidence type="ECO:0000256" key="7">
    <source>
        <dbReference type="ARBA" id="ARBA00022859"/>
    </source>
</evidence>
<evidence type="ECO:0000259" key="15">
    <source>
        <dbReference type="PROSITE" id="PS50835"/>
    </source>
</evidence>
<evidence type="ECO:0000256" key="1">
    <source>
        <dbReference type="ARBA" id="ARBA00004251"/>
    </source>
</evidence>
<gene>
    <name evidence="16 18" type="primary">Cd1d1</name>
</gene>
<evidence type="ECO:0000256" key="12">
    <source>
        <dbReference type="ARBA" id="ARBA00037531"/>
    </source>
</evidence>
<dbReference type="Pfam" id="PF07654">
    <property type="entry name" value="C1-set"/>
    <property type="match status" value="1"/>
</dbReference>
<comment type="function">
    <text evidence="12">Antigen-presenting protein that binds self and non-self glycolipids and presents them to T-cell receptors on natural killer T-cells.</text>
</comment>
<dbReference type="SMART" id="SM00407">
    <property type="entry name" value="IGc1"/>
    <property type="match status" value="1"/>
</dbReference>
<dbReference type="InterPro" id="IPR011162">
    <property type="entry name" value="MHC_I/II-like_Ag-recog"/>
</dbReference>
<keyword evidence="10" id="KW-0458">Lysosome</keyword>
<keyword evidence="5" id="KW-0399">Innate immunity</keyword>
<reference evidence="16" key="1">
    <citation type="submission" date="2024-01" db="EMBL/GenBank/DDBJ databases">
        <title>GRCr8: a new rat reference genome assembly contstructed from accurate long reads and long range scaffolding.</title>
        <authorList>
            <person name="Doris P.A."/>
            <person name="Kalbfleisch T."/>
            <person name="Li K."/>
            <person name="Howe K."/>
            <person name="Wood J."/>
        </authorList>
    </citation>
    <scope>NUCLEOTIDE SEQUENCE [LARGE SCALE GENOMIC DNA]</scope>
    <source>
        <strain evidence="16">Brown Norway</strain>
    </source>
</reference>
<dbReference type="InterPro" id="IPR037055">
    <property type="entry name" value="MHC_I-like_Ag-recog_sf"/>
</dbReference>
<evidence type="ECO:0000256" key="4">
    <source>
        <dbReference type="ARBA" id="ARBA00022475"/>
    </source>
</evidence>
<feature type="chain" id="PRO_5035148715" evidence="14">
    <location>
        <begin position="18"/>
        <end position="358"/>
    </location>
</feature>
<dbReference type="OMA" id="NDICPQF"/>
<evidence type="ECO:0000256" key="8">
    <source>
        <dbReference type="ARBA" id="ARBA00023136"/>
    </source>
</evidence>
<keyword evidence="8 13" id="KW-0472">Membrane</keyword>
<dbReference type="InterPro" id="IPR003597">
    <property type="entry name" value="Ig_C1-set"/>
</dbReference>
<organism evidence="16 17">
    <name type="scientific">Rattus norvegicus</name>
    <name type="common">Rat</name>
    <dbReference type="NCBI Taxonomy" id="10116"/>
    <lineage>
        <taxon>Eukaryota</taxon>
        <taxon>Metazoa</taxon>
        <taxon>Chordata</taxon>
        <taxon>Craniata</taxon>
        <taxon>Vertebrata</taxon>
        <taxon>Euteleostomi</taxon>
        <taxon>Mammalia</taxon>
        <taxon>Eutheria</taxon>
        <taxon>Euarchontoglires</taxon>
        <taxon>Glires</taxon>
        <taxon>Rodentia</taxon>
        <taxon>Myomorpha</taxon>
        <taxon>Muroidea</taxon>
        <taxon>Muridae</taxon>
        <taxon>Murinae</taxon>
        <taxon>Rattus</taxon>
    </lineage>
</organism>
<dbReference type="PANTHER" id="PTHR16675">
    <property type="entry name" value="MHC CLASS I-RELATED"/>
    <property type="match status" value="1"/>
</dbReference>
<evidence type="ECO:0000256" key="9">
    <source>
        <dbReference type="ARBA" id="ARBA00023180"/>
    </source>
</evidence>
<dbReference type="VEuPathDB" id="HostDB:ENSRNOG00000016451"/>
<dbReference type="GO" id="GO:0045087">
    <property type="term" value="P:innate immune response"/>
    <property type="evidence" value="ECO:0007669"/>
    <property type="project" value="UniProtKB-KW"/>
</dbReference>
<sequence length="358" mass="41074">MLYLPCLLLWAFPQVWGQSEVQQNYTFRCLQISSFANRSWSRTDSVVWLGDLQTHRWSNDSDTISFTKPWSQGKFSNQQWEKLQHMFQVYRTSFTRDIKEIVKMMSPKEDCEWRDGTLNPVGKSDPEPRLDNYPIEVQLSAGCEMYPGNASESFLHVAFQGEYVVRFHGTSWQKVPEAPSWLDLPIKMLNADEGTRETVQILLNDTCPQFVRGLLEAGKPDLEKQEKPVAWLSRGPNPAHGHLQLVCHVSGFHPKPVWVMWMRGDQEQGGTHRGDILPNADETWYLQATLDVEAGDEAGLACRVKHSSLEGQDIILYWGGRQVSPVLIFLIVGVLVLVVCAVAYYIIRKRRRSYQDIM</sequence>
<accession>G3V837</accession>
<reference evidence="16" key="3">
    <citation type="submission" date="2025-09" db="UniProtKB">
        <authorList>
            <consortium name="Ensembl"/>
        </authorList>
    </citation>
    <scope>IDENTIFICATION</scope>
    <source>
        <strain evidence="16">Brown Norway</strain>
    </source>
</reference>
<dbReference type="InterPro" id="IPR013783">
    <property type="entry name" value="Ig-like_fold"/>
</dbReference>
<keyword evidence="11" id="KW-0393">Immunoglobulin domain</keyword>
<dbReference type="Gene3D" id="3.30.500.10">
    <property type="entry name" value="MHC class I-like antigen recognition-like"/>
    <property type="match status" value="1"/>
</dbReference>
<keyword evidence="14" id="KW-0732">Signal</keyword>
<evidence type="ECO:0000256" key="11">
    <source>
        <dbReference type="ARBA" id="ARBA00023319"/>
    </source>
</evidence>
<keyword evidence="13" id="KW-1133">Transmembrane helix</keyword>
<evidence type="ECO:0000256" key="13">
    <source>
        <dbReference type="SAM" id="Phobius"/>
    </source>
</evidence>
<evidence type="ECO:0000256" key="3">
    <source>
        <dbReference type="ARBA" id="ARBA00004656"/>
    </source>
</evidence>
<dbReference type="CDD" id="cd21029">
    <property type="entry name" value="IgC1_CD1"/>
    <property type="match status" value="1"/>
</dbReference>
<dbReference type="AlphaFoldDB" id="G3V837"/>
<dbReference type="FunFam" id="2.60.40.10:FF:000254">
    <property type="entry name" value="Antigen-presenting glycoprotein CD1d1"/>
    <property type="match status" value="1"/>
</dbReference>
<dbReference type="InterPro" id="IPR036179">
    <property type="entry name" value="Ig-like_dom_sf"/>
</dbReference>
<dbReference type="InterPro" id="IPR011161">
    <property type="entry name" value="MHC_I-like_Ag-recog"/>
</dbReference>